<dbReference type="GO" id="GO:0019843">
    <property type="term" value="F:rRNA binding"/>
    <property type="evidence" value="ECO:0007669"/>
    <property type="project" value="UniProtKB-UniRule"/>
</dbReference>
<organism evidence="11 12">
    <name type="scientific">Candidatus Gallitreponema excrementavium</name>
    <dbReference type="NCBI Taxonomy" id="2840840"/>
    <lineage>
        <taxon>Bacteria</taxon>
        <taxon>Pseudomonadati</taxon>
        <taxon>Spirochaetota</taxon>
        <taxon>Spirochaetia</taxon>
        <taxon>Spirochaetales</taxon>
        <taxon>Candidatus Gallitreponema</taxon>
    </lineage>
</organism>
<evidence type="ECO:0000256" key="4">
    <source>
        <dbReference type="ARBA" id="ARBA00022980"/>
    </source>
</evidence>
<dbReference type="EMBL" id="JADIMM010000117">
    <property type="protein sequence ID" value="MBO8458597.1"/>
    <property type="molecule type" value="Genomic_DNA"/>
</dbReference>
<dbReference type="Proteomes" id="UP000823638">
    <property type="component" value="Unassembled WGS sequence"/>
</dbReference>
<dbReference type="PANTHER" id="PTHR21368">
    <property type="entry name" value="50S RIBOSOMAL PROTEIN L9"/>
    <property type="match status" value="1"/>
</dbReference>
<reference evidence="11" key="2">
    <citation type="journal article" date="2021" name="PeerJ">
        <title>Extensive microbial diversity within the chicken gut microbiome revealed by metagenomics and culture.</title>
        <authorList>
            <person name="Gilroy R."/>
            <person name="Ravi A."/>
            <person name="Getino M."/>
            <person name="Pursley I."/>
            <person name="Horton D.L."/>
            <person name="Alikhan N.F."/>
            <person name="Baker D."/>
            <person name="Gharbi K."/>
            <person name="Hall N."/>
            <person name="Watson M."/>
            <person name="Adriaenssens E.M."/>
            <person name="Foster-Nyarko E."/>
            <person name="Jarju S."/>
            <person name="Secka A."/>
            <person name="Antonio M."/>
            <person name="Oren A."/>
            <person name="Chaudhuri R.R."/>
            <person name="La Ragione R."/>
            <person name="Hildebrand F."/>
            <person name="Pallen M.J."/>
        </authorList>
    </citation>
    <scope>NUCLEOTIDE SEQUENCE</scope>
    <source>
        <strain evidence="11">10532</strain>
    </source>
</reference>
<keyword evidence="5 7" id="KW-0687">Ribonucleoprotein</keyword>
<comment type="caution">
    <text evidence="11">The sequence shown here is derived from an EMBL/GenBank/DDBJ whole genome shotgun (WGS) entry which is preliminary data.</text>
</comment>
<evidence type="ECO:0000256" key="3">
    <source>
        <dbReference type="ARBA" id="ARBA00022884"/>
    </source>
</evidence>
<keyword evidence="3 7" id="KW-0694">RNA-binding</keyword>
<dbReference type="GO" id="GO:1990904">
    <property type="term" value="C:ribonucleoprotein complex"/>
    <property type="evidence" value="ECO:0007669"/>
    <property type="project" value="UniProtKB-KW"/>
</dbReference>
<protein>
    <recommendedName>
        <fullName evidence="6 7">Large ribosomal subunit protein bL9</fullName>
    </recommendedName>
</protein>
<dbReference type="InterPro" id="IPR020594">
    <property type="entry name" value="Ribosomal_bL9_bac/chp"/>
</dbReference>
<feature type="coiled-coil region" evidence="8">
    <location>
        <begin position="51"/>
        <end position="78"/>
    </location>
</feature>
<reference evidence="11" key="1">
    <citation type="submission" date="2020-10" db="EMBL/GenBank/DDBJ databases">
        <authorList>
            <person name="Gilroy R."/>
        </authorList>
    </citation>
    <scope>NUCLEOTIDE SEQUENCE</scope>
    <source>
        <strain evidence="11">10532</strain>
    </source>
</reference>
<evidence type="ECO:0000256" key="9">
    <source>
        <dbReference type="SAM" id="MobiDB-lite"/>
    </source>
</evidence>
<evidence type="ECO:0000256" key="1">
    <source>
        <dbReference type="ARBA" id="ARBA00010605"/>
    </source>
</evidence>
<name>A0A9D9N340_9SPIR</name>
<proteinExistence type="inferred from homology"/>
<keyword evidence="4 7" id="KW-0689">Ribosomal protein</keyword>
<comment type="function">
    <text evidence="7">Binds to the 23S rRNA.</text>
</comment>
<evidence type="ECO:0000313" key="12">
    <source>
        <dbReference type="Proteomes" id="UP000823638"/>
    </source>
</evidence>
<evidence type="ECO:0000256" key="8">
    <source>
        <dbReference type="SAM" id="Coils"/>
    </source>
</evidence>
<dbReference type="InterPro" id="IPR020070">
    <property type="entry name" value="Ribosomal_bL9_N"/>
</dbReference>
<feature type="domain" description="Ribosomal protein L9" evidence="10">
    <location>
        <begin position="13"/>
        <end position="40"/>
    </location>
</feature>
<dbReference type="InterPro" id="IPR009027">
    <property type="entry name" value="Ribosomal_bL9/RNase_H1_N"/>
</dbReference>
<comment type="similarity">
    <text evidence="1 7">Belongs to the bacterial ribosomal protein bL9 family.</text>
</comment>
<dbReference type="InterPro" id="IPR036791">
    <property type="entry name" value="Ribosomal_bL9_C_sf"/>
</dbReference>
<dbReference type="Gene3D" id="3.40.5.10">
    <property type="entry name" value="Ribosomal protein L9, N-terminal domain"/>
    <property type="match status" value="1"/>
</dbReference>
<accession>A0A9D9N340</accession>
<dbReference type="Pfam" id="PF01281">
    <property type="entry name" value="Ribosomal_L9_N"/>
    <property type="match status" value="1"/>
</dbReference>
<dbReference type="InterPro" id="IPR000244">
    <property type="entry name" value="Ribosomal_bL9"/>
</dbReference>
<feature type="compositionally biased region" description="Acidic residues" evidence="9">
    <location>
        <begin position="177"/>
        <end position="192"/>
    </location>
</feature>
<dbReference type="HAMAP" id="MF_00503">
    <property type="entry name" value="Ribosomal_bL9"/>
    <property type="match status" value="1"/>
</dbReference>
<gene>
    <name evidence="7" type="primary">rplI</name>
    <name evidence="11" type="ORF">IAA81_10320</name>
</gene>
<dbReference type="GO" id="GO:0005840">
    <property type="term" value="C:ribosome"/>
    <property type="evidence" value="ECO:0007669"/>
    <property type="project" value="UniProtKB-KW"/>
</dbReference>
<evidence type="ECO:0000256" key="6">
    <source>
        <dbReference type="ARBA" id="ARBA00035292"/>
    </source>
</evidence>
<keyword evidence="2 7" id="KW-0699">rRNA-binding</keyword>
<dbReference type="InterPro" id="IPR020069">
    <property type="entry name" value="Ribosomal_bL9_C"/>
</dbReference>
<dbReference type="AlphaFoldDB" id="A0A9D9N340"/>
<evidence type="ECO:0000256" key="5">
    <source>
        <dbReference type="ARBA" id="ARBA00023274"/>
    </source>
</evidence>
<sequence length="192" mass="21364">MKIILNQDVKHLGEEGDIKDVAAGYARNYLFPRNLALPCNDVTVAYFEGKKEEIEARKEQKRKDALSLKEKLEAVTVELVLPAGPNGKLYGAVTNQTIADELNKQGYEIERKRIDVPGLTIKTVGNYHVIAKLYETTTAQISVTVKAQEETAAKETSKNSKKASNAKAEKTVKVENTEEQDVNSEVQEQVEE</sequence>
<dbReference type="SUPFAM" id="SSF55658">
    <property type="entry name" value="L9 N-domain-like"/>
    <property type="match status" value="1"/>
</dbReference>
<dbReference type="PROSITE" id="PS00651">
    <property type="entry name" value="RIBOSOMAL_L9"/>
    <property type="match status" value="1"/>
</dbReference>
<dbReference type="SUPFAM" id="SSF55653">
    <property type="entry name" value="Ribosomal protein L9 C-domain"/>
    <property type="match status" value="1"/>
</dbReference>
<dbReference type="InterPro" id="IPR036935">
    <property type="entry name" value="Ribosomal_bL9_N_sf"/>
</dbReference>
<dbReference type="GO" id="GO:0003735">
    <property type="term" value="F:structural constituent of ribosome"/>
    <property type="evidence" value="ECO:0007669"/>
    <property type="project" value="InterPro"/>
</dbReference>
<evidence type="ECO:0000313" key="11">
    <source>
        <dbReference type="EMBL" id="MBO8458597.1"/>
    </source>
</evidence>
<feature type="region of interest" description="Disordered" evidence="9">
    <location>
        <begin position="150"/>
        <end position="192"/>
    </location>
</feature>
<feature type="compositionally biased region" description="Basic and acidic residues" evidence="9">
    <location>
        <begin position="167"/>
        <end position="176"/>
    </location>
</feature>
<dbReference type="Pfam" id="PF03948">
    <property type="entry name" value="Ribosomal_L9_C"/>
    <property type="match status" value="1"/>
</dbReference>
<evidence type="ECO:0000256" key="2">
    <source>
        <dbReference type="ARBA" id="ARBA00022730"/>
    </source>
</evidence>
<dbReference type="NCBIfam" id="TIGR00158">
    <property type="entry name" value="L9"/>
    <property type="match status" value="1"/>
</dbReference>
<keyword evidence="8" id="KW-0175">Coiled coil</keyword>
<dbReference type="Gene3D" id="3.10.430.100">
    <property type="entry name" value="Ribosomal protein L9, C-terminal domain"/>
    <property type="match status" value="1"/>
</dbReference>
<dbReference type="GO" id="GO:0006412">
    <property type="term" value="P:translation"/>
    <property type="evidence" value="ECO:0007669"/>
    <property type="project" value="UniProtKB-UniRule"/>
</dbReference>
<evidence type="ECO:0000259" key="10">
    <source>
        <dbReference type="PROSITE" id="PS00651"/>
    </source>
</evidence>
<evidence type="ECO:0000256" key="7">
    <source>
        <dbReference type="HAMAP-Rule" id="MF_00503"/>
    </source>
</evidence>